<sequence length="302" mass="35043">MCFLLYSNPRFMVLALLAIYSAGCLVYSQNLEINSPNGLPSIILGKKLSGLMIAFAFAMICQFLIWRTLSKHALRFTISEMIKENITYLTKLQIYAESKFSRCEVKSTEDEDQIEKDLKTREKAIQSLINLAEPLIQYSKVESFLFKDFNSERYTQIMRANQAISDQNFMARKMIQKNQNKFFSNLKGLLESSKHERIESFEKLKISLYLSASALNSKLPLPQQAERILQPNRNFDRIIKNLNDNLTILVDFSKEIDFINDAGLNSFWLYLSVIHDNSKQVKIINDSFKFFGSWEDQTKETN</sequence>
<keyword evidence="1" id="KW-0472">Membrane</keyword>
<comment type="caution">
    <text evidence="2">The sequence shown here is derived from an EMBL/GenBank/DDBJ whole genome shotgun (WGS) entry which is preliminary data.</text>
</comment>
<dbReference type="AlphaFoldDB" id="A0AAV0B6C1"/>
<reference evidence="2" key="1">
    <citation type="submission" date="2022-06" db="EMBL/GenBank/DDBJ databases">
        <authorList>
            <consortium name="SYNGENTA / RWTH Aachen University"/>
        </authorList>
    </citation>
    <scope>NUCLEOTIDE SEQUENCE</scope>
</reference>
<dbReference type="PANTHER" id="PTHR37994">
    <property type="entry name" value="ARAE_2_N DOMAIN-CONTAINING PROTEIN-RELATED"/>
    <property type="match status" value="1"/>
</dbReference>
<dbReference type="EMBL" id="CALTRL010003520">
    <property type="protein sequence ID" value="CAH7681334.1"/>
    <property type="molecule type" value="Genomic_DNA"/>
</dbReference>
<evidence type="ECO:0000313" key="3">
    <source>
        <dbReference type="Proteomes" id="UP001153365"/>
    </source>
</evidence>
<gene>
    <name evidence="2" type="ORF">PPACK8108_LOCUS13913</name>
</gene>
<keyword evidence="1" id="KW-1133">Transmembrane helix</keyword>
<accession>A0AAV0B6C1</accession>
<organism evidence="2 3">
    <name type="scientific">Phakopsora pachyrhizi</name>
    <name type="common">Asian soybean rust disease fungus</name>
    <dbReference type="NCBI Taxonomy" id="170000"/>
    <lineage>
        <taxon>Eukaryota</taxon>
        <taxon>Fungi</taxon>
        <taxon>Dikarya</taxon>
        <taxon>Basidiomycota</taxon>
        <taxon>Pucciniomycotina</taxon>
        <taxon>Pucciniomycetes</taxon>
        <taxon>Pucciniales</taxon>
        <taxon>Phakopsoraceae</taxon>
        <taxon>Phakopsora</taxon>
    </lineage>
</organism>
<keyword evidence="1" id="KW-0812">Transmembrane</keyword>
<keyword evidence="3" id="KW-1185">Reference proteome</keyword>
<dbReference type="PANTHER" id="PTHR37994:SF3">
    <property type="entry name" value="ER TRANSPORTER 6TM N-TERMINAL DOMAIN-CONTAINING PROTEIN"/>
    <property type="match status" value="1"/>
</dbReference>
<proteinExistence type="predicted"/>
<name>A0AAV0B6C1_PHAPC</name>
<evidence type="ECO:0000256" key="1">
    <source>
        <dbReference type="SAM" id="Phobius"/>
    </source>
</evidence>
<dbReference type="Proteomes" id="UP001153365">
    <property type="component" value="Unassembled WGS sequence"/>
</dbReference>
<protein>
    <submittedName>
        <fullName evidence="2">Expressed protein</fullName>
    </submittedName>
</protein>
<evidence type="ECO:0000313" key="2">
    <source>
        <dbReference type="EMBL" id="CAH7681334.1"/>
    </source>
</evidence>
<feature type="transmembrane region" description="Helical" evidence="1">
    <location>
        <begin position="12"/>
        <end position="28"/>
    </location>
</feature>
<feature type="transmembrane region" description="Helical" evidence="1">
    <location>
        <begin position="48"/>
        <end position="66"/>
    </location>
</feature>